<reference evidence="9" key="1">
    <citation type="submission" date="2021-02" db="EMBL/GenBank/DDBJ databases">
        <title>Genome sequence Cadophora malorum strain M34.</title>
        <authorList>
            <person name="Stefanovic E."/>
            <person name="Vu D."/>
            <person name="Scully C."/>
            <person name="Dijksterhuis J."/>
            <person name="Roader J."/>
            <person name="Houbraken J."/>
        </authorList>
    </citation>
    <scope>NUCLEOTIDE SEQUENCE</scope>
    <source>
        <strain evidence="9">M34</strain>
    </source>
</reference>
<evidence type="ECO:0000256" key="4">
    <source>
        <dbReference type="ARBA" id="ARBA00022801"/>
    </source>
</evidence>
<dbReference type="Proteomes" id="UP000664132">
    <property type="component" value="Unassembled WGS sequence"/>
</dbReference>
<dbReference type="InterPro" id="IPR001915">
    <property type="entry name" value="Peptidase_M48"/>
</dbReference>
<protein>
    <recommendedName>
        <fullName evidence="8">Peptidase M48 domain-containing protein</fullName>
    </recommendedName>
</protein>
<dbReference type="PANTHER" id="PTHR22726">
    <property type="entry name" value="METALLOENDOPEPTIDASE OMA1"/>
    <property type="match status" value="1"/>
</dbReference>
<gene>
    <name evidence="9" type="ORF">IFR04_001668</name>
</gene>
<sequence>MPTSCYSKTVVEILERAWQRAYTEMWRGVLEDSDKFSEDQDDYAVLSQGEIKGVARTIHDETIPRLQARVLNLGELVLYPENRGELTCDKFVHLYIGTFVVREFTMAVASVLESEMARLAISEPVSTDTSNELSRDDAQHSPRSIIPWPKRGLEAATNTSPESNVQVLPPNPRTQTQVLDGRFHTSTAWSIIPVPPVFPPVYYVPRYENTTQRCVASITPPCNCRNLAPALSSAFSTQSLFGASDWRKVAVSGRKQTRFQNAPPKLNDCIKMAMFEQGGLPLGWPLLGRLKPTIQGVLDAIVQAVGPTRFKPQLIIRSNWTSKSAYSVWSSINMPLGQLLQFKSLGGLARALAHELGHILAAHQVESNALFHGTQRATELFQSRKQWCLGLGNIGAVMFYNEMREFNTKEKQWCAFGRLGEYEADCIGFLLMAKAGFDPREALAFARERELEEPAYFKTTQACAHPSWQNRITFLESQMDTVMALFKGAESKESMVQRFEEMHKVVNAEYHLWR</sequence>
<evidence type="ECO:0000256" key="2">
    <source>
        <dbReference type="ARBA" id="ARBA00022670"/>
    </source>
</evidence>
<dbReference type="AlphaFoldDB" id="A0A8H7WI18"/>
<feature type="domain" description="Peptidase M48" evidence="8">
    <location>
        <begin position="344"/>
        <end position="477"/>
    </location>
</feature>
<keyword evidence="5" id="KW-0862">Zinc</keyword>
<proteinExistence type="predicted"/>
<comment type="caution">
    <text evidence="9">The sequence shown here is derived from an EMBL/GenBank/DDBJ whole genome shotgun (WGS) entry which is preliminary data.</text>
</comment>
<keyword evidence="2" id="KW-0645">Protease</keyword>
<dbReference type="Pfam" id="PF01435">
    <property type="entry name" value="Peptidase_M48"/>
    <property type="match status" value="1"/>
</dbReference>
<keyword evidence="3" id="KW-0479">Metal-binding</keyword>
<evidence type="ECO:0000256" key="5">
    <source>
        <dbReference type="ARBA" id="ARBA00022833"/>
    </source>
</evidence>
<feature type="region of interest" description="Disordered" evidence="7">
    <location>
        <begin position="123"/>
        <end position="146"/>
    </location>
</feature>
<dbReference type="GO" id="GO:0004222">
    <property type="term" value="F:metalloendopeptidase activity"/>
    <property type="evidence" value="ECO:0007669"/>
    <property type="project" value="InterPro"/>
</dbReference>
<evidence type="ECO:0000256" key="3">
    <source>
        <dbReference type="ARBA" id="ARBA00022723"/>
    </source>
</evidence>
<dbReference type="OrthoDB" id="7464992at2759"/>
<evidence type="ECO:0000259" key="8">
    <source>
        <dbReference type="Pfam" id="PF01435"/>
    </source>
</evidence>
<dbReference type="EMBL" id="JAFJYH010000013">
    <property type="protein sequence ID" value="KAG4425101.1"/>
    <property type="molecule type" value="Genomic_DNA"/>
</dbReference>
<evidence type="ECO:0000256" key="6">
    <source>
        <dbReference type="ARBA" id="ARBA00023049"/>
    </source>
</evidence>
<evidence type="ECO:0000313" key="9">
    <source>
        <dbReference type="EMBL" id="KAG4425101.1"/>
    </source>
</evidence>
<keyword evidence="4" id="KW-0378">Hydrolase</keyword>
<accession>A0A8H7WI18</accession>
<evidence type="ECO:0000256" key="7">
    <source>
        <dbReference type="SAM" id="MobiDB-lite"/>
    </source>
</evidence>
<keyword evidence="6" id="KW-0482">Metalloprotease</keyword>
<dbReference type="InterPro" id="IPR051156">
    <property type="entry name" value="Mito/Outer_Membr_Metalloprot"/>
</dbReference>
<evidence type="ECO:0000256" key="1">
    <source>
        <dbReference type="ARBA" id="ARBA00001947"/>
    </source>
</evidence>
<dbReference type="PANTHER" id="PTHR22726:SF1">
    <property type="entry name" value="METALLOENDOPEPTIDASE OMA1, MITOCHONDRIAL"/>
    <property type="match status" value="1"/>
</dbReference>
<organism evidence="9 10">
    <name type="scientific">Cadophora malorum</name>
    <dbReference type="NCBI Taxonomy" id="108018"/>
    <lineage>
        <taxon>Eukaryota</taxon>
        <taxon>Fungi</taxon>
        <taxon>Dikarya</taxon>
        <taxon>Ascomycota</taxon>
        <taxon>Pezizomycotina</taxon>
        <taxon>Leotiomycetes</taxon>
        <taxon>Helotiales</taxon>
        <taxon>Ploettnerulaceae</taxon>
        <taxon>Cadophora</taxon>
    </lineage>
</organism>
<comment type="cofactor">
    <cofactor evidence="1">
        <name>Zn(2+)</name>
        <dbReference type="ChEBI" id="CHEBI:29105"/>
    </cofactor>
</comment>
<name>A0A8H7WI18_9HELO</name>
<keyword evidence="10" id="KW-1185">Reference proteome</keyword>
<dbReference type="GO" id="GO:0046872">
    <property type="term" value="F:metal ion binding"/>
    <property type="evidence" value="ECO:0007669"/>
    <property type="project" value="UniProtKB-KW"/>
</dbReference>
<dbReference type="GO" id="GO:0051603">
    <property type="term" value="P:proteolysis involved in protein catabolic process"/>
    <property type="evidence" value="ECO:0007669"/>
    <property type="project" value="TreeGrafter"/>
</dbReference>
<evidence type="ECO:0000313" key="10">
    <source>
        <dbReference type="Proteomes" id="UP000664132"/>
    </source>
</evidence>
<dbReference type="GO" id="GO:0016020">
    <property type="term" value="C:membrane"/>
    <property type="evidence" value="ECO:0007669"/>
    <property type="project" value="TreeGrafter"/>
</dbReference>